<evidence type="ECO:0000313" key="7">
    <source>
        <dbReference type="Proteomes" id="UP000028045"/>
    </source>
</evidence>
<dbReference type="Gene3D" id="1.20.210.10">
    <property type="entry name" value="Cytochrome c oxidase-like, subunit I domain"/>
    <property type="match status" value="1"/>
</dbReference>
<protein>
    <submittedName>
        <fullName evidence="6">Uncharacterized protein</fullName>
    </submittedName>
</protein>
<dbReference type="GO" id="GO:0016020">
    <property type="term" value="C:membrane"/>
    <property type="evidence" value="ECO:0007669"/>
    <property type="project" value="UniProtKB-SubCell"/>
</dbReference>
<evidence type="ECO:0000256" key="1">
    <source>
        <dbReference type="ARBA" id="ARBA00004141"/>
    </source>
</evidence>
<keyword evidence="3 5" id="KW-1133">Transmembrane helix</keyword>
<name>A0A084B7A4_STACB</name>
<dbReference type="Proteomes" id="UP000028045">
    <property type="component" value="Unassembled WGS sequence"/>
</dbReference>
<dbReference type="InterPro" id="IPR036927">
    <property type="entry name" value="Cyt_c_oxase-like_su1_sf"/>
</dbReference>
<accession>A0A084B7A4</accession>
<reference evidence="6 7" key="1">
    <citation type="journal article" date="2014" name="BMC Genomics">
        <title>Comparative genome sequencing reveals chemotype-specific gene clusters in the toxigenic black mold Stachybotrys.</title>
        <authorList>
            <person name="Semeiks J."/>
            <person name="Borek D."/>
            <person name="Otwinowski Z."/>
            <person name="Grishin N.V."/>
        </authorList>
    </citation>
    <scope>NUCLEOTIDE SEQUENCE [LARGE SCALE GENOMIC DNA]</scope>
    <source>
        <strain evidence="7">CBS 109288 / IBT 7711</strain>
    </source>
</reference>
<feature type="transmembrane region" description="Helical" evidence="5">
    <location>
        <begin position="159"/>
        <end position="183"/>
    </location>
</feature>
<feature type="transmembrane region" description="Helical" evidence="5">
    <location>
        <begin position="204"/>
        <end position="221"/>
    </location>
</feature>
<organism evidence="6 7">
    <name type="scientific">Stachybotrys chartarum (strain CBS 109288 / IBT 7711)</name>
    <name type="common">Toxic black mold</name>
    <name type="synonym">Stilbospora chartarum</name>
    <dbReference type="NCBI Taxonomy" id="1280523"/>
    <lineage>
        <taxon>Eukaryota</taxon>
        <taxon>Fungi</taxon>
        <taxon>Dikarya</taxon>
        <taxon>Ascomycota</taxon>
        <taxon>Pezizomycotina</taxon>
        <taxon>Sordariomycetes</taxon>
        <taxon>Hypocreomycetidae</taxon>
        <taxon>Hypocreales</taxon>
        <taxon>Stachybotryaceae</taxon>
        <taxon>Stachybotrys</taxon>
    </lineage>
</organism>
<feature type="transmembrane region" description="Helical" evidence="5">
    <location>
        <begin position="124"/>
        <end position="147"/>
    </location>
</feature>
<dbReference type="HOGENOM" id="CLU_033465_3_1_1"/>
<dbReference type="AlphaFoldDB" id="A0A084B7A4"/>
<feature type="transmembrane region" description="Helical" evidence="5">
    <location>
        <begin position="27"/>
        <end position="44"/>
    </location>
</feature>
<keyword evidence="4 5" id="KW-0472">Membrane</keyword>
<evidence type="ECO:0000256" key="5">
    <source>
        <dbReference type="SAM" id="Phobius"/>
    </source>
</evidence>
<dbReference type="PANTHER" id="PTHR31465:SF17">
    <property type="entry name" value="DOMAIN PROTEIN, PUTATIVE (AFU_ORTHOLOGUE AFUA_5G09900)-RELATED"/>
    <property type="match status" value="1"/>
</dbReference>
<dbReference type="Pfam" id="PF04479">
    <property type="entry name" value="RTA1"/>
    <property type="match status" value="1"/>
</dbReference>
<evidence type="ECO:0000313" key="6">
    <source>
        <dbReference type="EMBL" id="KEY73433.1"/>
    </source>
</evidence>
<gene>
    <name evidence="6" type="ORF">S7711_06852</name>
</gene>
<keyword evidence="7" id="KW-1185">Reference proteome</keyword>
<comment type="subcellular location">
    <subcellularLocation>
        <location evidence="1">Membrane</location>
        <topology evidence="1">Multi-pass membrane protein</topology>
    </subcellularLocation>
</comment>
<keyword evidence="2 5" id="KW-0812">Transmembrane</keyword>
<sequence length="254" mass="28472">MDNTSNDSDPGFAPFDLYPYDPAQPPAYAFMALFGIAAILHLAAMIPYRSWFPLPMIIGCVMETAAYYFRTRSHGDVRRILPFVVQNVLLLGAPPFLAASIYMSPRRIGRVLESEHMVLSPRMLTKMFVVVDVACLITQVAGAIMSGSDDPNEASQGNTLITVGLVLQIIAFVFFVTWAAIFHKRLKSASFDAKLPTILRWQKYLYGLYVISLLFIVRNITRLLEYNGRSGEEMLSNEAYLTSRTTAHESETEL</sequence>
<dbReference type="InterPro" id="IPR007568">
    <property type="entry name" value="RTA1"/>
</dbReference>
<dbReference type="EMBL" id="KL647843">
    <property type="protein sequence ID" value="KEY73433.1"/>
    <property type="molecule type" value="Genomic_DNA"/>
</dbReference>
<dbReference type="GO" id="GO:0005739">
    <property type="term" value="C:mitochondrion"/>
    <property type="evidence" value="ECO:0007669"/>
    <property type="project" value="UniProtKB-ARBA"/>
</dbReference>
<evidence type="ECO:0000256" key="4">
    <source>
        <dbReference type="ARBA" id="ARBA00023136"/>
    </source>
</evidence>
<dbReference type="PANTHER" id="PTHR31465">
    <property type="entry name" value="PROTEIN RTA1-RELATED"/>
    <property type="match status" value="1"/>
</dbReference>
<evidence type="ECO:0000256" key="2">
    <source>
        <dbReference type="ARBA" id="ARBA00022692"/>
    </source>
</evidence>
<dbReference type="OrthoDB" id="3358017at2759"/>
<evidence type="ECO:0000256" key="3">
    <source>
        <dbReference type="ARBA" id="ARBA00022989"/>
    </source>
</evidence>
<feature type="transmembrane region" description="Helical" evidence="5">
    <location>
        <begin position="51"/>
        <end position="69"/>
    </location>
</feature>
<proteinExistence type="predicted"/>
<feature type="transmembrane region" description="Helical" evidence="5">
    <location>
        <begin position="81"/>
        <end position="103"/>
    </location>
</feature>